<protein>
    <submittedName>
        <fullName evidence="1">(northern house mosquito) hypothetical protein</fullName>
    </submittedName>
</protein>
<dbReference type="EMBL" id="HBUE01297104">
    <property type="protein sequence ID" value="CAG6576981.1"/>
    <property type="molecule type" value="Transcribed_RNA"/>
</dbReference>
<dbReference type="EMBL" id="HBUE01297101">
    <property type="protein sequence ID" value="CAG6576978.1"/>
    <property type="molecule type" value="Transcribed_RNA"/>
</dbReference>
<dbReference type="EMBL" id="HBUE01100351">
    <property type="protein sequence ID" value="CAG6485051.1"/>
    <property type="molecule type" value="Transcribed_RNA"/>
</dbReference>
<organism evidence="1">
    <name type="scientific">Culex pipiens</name>
    <name type="common">House mosquito</name>
    <dbReference type="NCBI Taxonomy" id="7175"/>
    <lineage>
        <taxon>Eukaryota</taxon>
        <taxon>Metazoa</taxon>
        <taxon>Ecdysozoa</taxon>
        <taxon>Arthropoda</taxon>
        <taxon>Hexapoda</taxon>
        <taxon>Insecta</taxon>
        <taxon>Pterygota</taxon>
        <taxon>Neoptera</taxon>
        <taxon>Endopterygota</taxon>
        <taxon>Diptera</taxon>
        <taxon>Nematocera</taxon>
        <taxon>Culicoidea</taxon>
        <taxon>Culicidae</taxon>
        <taxon>Culicinae</taxon>
        <taxon>Culicini</taxon>
        <taxon>Culex</taxon>
        <taxon>Culex</taxon>
    </lineage>
</organism>
<sequence length="159" mass="17181">MCLGSIVSQRSSGSSSVIRSRRISAVKSRIAYPPVRFGSTSHTSTAIIVDARTKKFDTASGEVRTLTWTRRSSTYRSGVLSNWGVDAAGRSSLELLDDSLRATVLKITKPLSTVLLSESSSGSDSLDSWTVVKVGTISEHVYRPPSLAVRLVSCREPSF</sequence>
<evidence type="ECO:0000313" key="1">
    <source>
        <dbReference type="EMBL" id="CAG6576980.1"/>
    </source>
</evidence>
<dbReference type="EMBL" id="HBUE01191182">
    <property type="protein sequence ID" value="CAG6525271.1"/>
    <property type="molecule type" value="Transcribed_RNA"/>
</dbReference>
<accession>A0A8D8JN74</accession>
<dbReference type="EMBL" id="HBUE01297103">
    <property type="protein sequence ID" value="CAG6576980.1"/>
    <property type="molecule type" value="Transcribed_RNA"/>
</dbReference>
<dbReference type="EMBL" id="HBUE01191184">
    <property type="protein sequence ID" value="CAG6525273.1"/>
    <property type="molecule type" value="Transcribed_RNA"/>
</dbReference>
<name>A0A8D8JN74_CULPI</name>
<dbReference type="EMBL" id="HBUE01100354">
    <property type="protein sequence ID" value="CAG6485056.1"/>
    <property type="molecule type" value="Transcribed_RNA"/>
</dbReference>
<dbReference type="EMBL" id="HBUE01191185">
    <property type="protein sequence ID" value="CAG6525274.1"/>
    <property type="molecule type" value="Transcribed_RNA"/>
</dbReference>
<dbReference type="EMBL" id="HBUE01100353">
    <property type="protein sequence ID" value="CAG6485055.1"/>
    <property type="molecule type" value="Transcribed_RNA"/>
</dbReference>
<proteinExistence type="predicted"/>
<dbReference type="EMBL" id="HBUE01100348">
    <property type="protein sequence ID" value="CAG6485048.1"/>
    <property type="molecule type" value="Transcribed_RNA"/>
</dbReference>
<reference evidence="1" key="1">
    <citation type="submission" date="2021-05" db="EMBL/GenBank/DDBJ databases">
        <authorList>
            <person name="Alioto T."/>
            <person name="Alioto T."/>
            <person name="Gomez Garrido J."/>
        </authorList>
    </citation>
    <scope>NUCLEOTIDE SEQUENCE</scope>
</reference>
<dbReference type="AlphaFoldDB" id="A0A8D8JN74"/>